<reference evidence="9 10" key="1">
    <citation type="submission" date="2015-08" db="EMBL/GenBank/DDBJ databases">
        <title>The genome of the Asian arowana (Scleropages formosus).</title>
        <authorList>
            <person name="Tan M.H."/>
            <person name="Gan H.M."/>
            <person name="Croft L.J."/>
            <person name="Austin C.M."/>
        </authorList>
    </citation>
    <scope>NUCLEOTIDE SEQUENCE [LARGE SCALE GENOMIC DNA]</scope>
    <source>
        <strain evidence="9">Aro1</strain>
    </source>
</reference>
<sequence length="960" mass="108481">HSRVRAYESELRAARLEAVTDSKSRRGGGRRGSTSSSSSSGSVAPDPLSSMLDGTDPLSMFAAASASEAPTLSHSTAESGRKRREKEEEVGPDFEPWSAKRGEILARFTTTEKLSINLFMGSDKGKAPSPNSTVSEKVRNRLEELDDMEEGSQRELLNLSQQDYVNRIEELNQNLKEAWSSDQKVKALKIVIQCSKLLSDTSVIQFYPSKFVLITDILDTFGRLVYERIWSMCSDSRAMPESFTADDVNDTAKETCLNWFFKIASIRELIPRLYPWQLGCTCHIFMHARVSHPQCPSTPLSKKFPLTLVQLYIPDLHTQIPMIRGIGDPLVAVYARAYLCRVGMEVAPHLKESLKKNFFDLLASFRQIHSDSVQNQLVLQRVEIPVYLTLYSPAINWILQCVSYRAPETLLTEMMERCKKLANNALLLNSVMWAFRAEFVAARATDFIGMIKDCDEAGFPKHLLFGSLGRSLACADPPENERLSILNEAWKVITKVRSPQDYINCAEIWVEFTCRHFTKREVNTVLADIIKHMTPDRAFEDAYPQLQSVIRKILNYFHDFSERFLPFLDMFQKDSVRVDVCRSIMEVFIKHQQEPTRDPVILNALLHVCKTMHDSVNALTLEDEKRSLSLLINGFIRMVSFGRDFEQQLSFCVEARATFCNLEPVLVQLIHTVNQLAMETRRVMRGNHSRKTAAFVRACAAYSFITIPSLTSIFSRLNLYLLSGQVALANQCLSQADAFFKAAVSLLPEVPRSITVEGKLRSSEAFLLDFISNFLSTLLVVPDHPEQGVLYLVRGLLNMVQDYTWEENSDAKVRVYISALPLLAAMSQDTYLYAIPKVDSNETLYGGDPKFLAEVNKLCETLIGQVLDHLKALGRDEGAGVRKQGTLAFSLFGCLLAHGDLRNNKLSQLAVNLWNLSHKHGYCDTRNSVRTLEYIKHQSQQPDMAHLSEMALRLSLQSRA</sequence>
<comment type="similarity">
    <text evidence="2">Belongs to the VPS35L family.</text>
</comment>
<feature type="compositionally biased region" description="Polar residues" evidence="8">
    <location>
        <begin position="68"/>
        <end position="78"/>
    </location>
</feature>
<organism evidence="9 10">
    <name type="scientific">Scleropages formosus</name>
    <name type="common">Asian bonytongue</name>
    <name type="synonym">Osteoglossum formosum</name>
    <dbReference type="NCBI Taxonomy" id="113540"/>
    <lineage>
        <taxon>Eukaryota</taxon>
        <taxon>Metazoa</taxon>
        <taxon>Chordata</taxon>
        <taxon>Craniata</taxon>
        <taxon>Vertebrata</taxon>
        <taxon>Euteleostomi</taxon>
        <taxon>Actinopterygii</taxon>
        <taxon>Neopterygii</taxon>
        <taxon>Teleostei</taxon>
        <taxon>Osteoglossocephala</taxon>
        <taxon>Osteoglossomorpha</taxon>
        <taxon>Osteoglossiformes</taxon>
        <taxon>Osteoglossidae</taxon>
        <taxon>Scleropages</taxon>
    </lineage>
</organism>
<evidence type="ECO:0000256" key="7">
    <source>
        <dbReference type="SAM" id="Coils"/>
    </source>
</evidence>
<dbReference type="InterPro" id="IPR029705">
    <property type="entry name" value="VPS35L"/>
</dbReference>
<protein>
    <recommendedName>
        <fullName evidence="6">VPS35 endosomal protein-sorting factor-like</fullName>
    </recommendedName>
</protein>
<evidence type="ECO:0000313" key="9">
    <source>
        <dbReference type="EMBL" id="KPP78832.1"/>
    </source>
</evidence>
<keyword evidence="5" id="KW-0653">Protein transport</keyword>
<gene>
    <name evidence="9" type="ORF">Z043_101640</name>
</gene>
<evidence type="ECO:0000256" key="4">
    <source>
        <dbReference type="ARBA" id="ARBA00022753"/>
    </source>
</evidence>
<dbReference type="GO" id="GO:0005768">
    <property type="term" value="C:endosome"/>
    <property type="evidence" value="ECO:0007669"/>
    <property type="project" value="UniProtKB-SubCell"/>
</dbReference>
<evidence type="ECO:0000256" key="8">
    <source>
        <dbReference type="SAM" id="MobiDB-lite"/>
    </source>
</evidence>
<comment type="caution">
    <text evidence="9">The sequence shown here is derived from an EMBL/GenBank/DDBJ whole genome shotgun (WGS) entry which is preliminary data.</text>
</comment>
<dbReference type="STRING" id="113540.ENSSFOP00015026890"/>
<feature type="compositionally biased region" description="Low complexity" evidence="8">
    <location>
        <begin position="32"/>
        <end position="42"/>
    </location>
</feature>
<dbReference type="PANTHER" id="PTHR13673">
    <property type="entry name" value="ESOPHAGEAL CANCER ASSOCIATED PROTEIN"/>
    <property type="match status" value="1"/>
</dbReference>
<proteinExistence type="inferred from homology"/>
<dbReference type="PANTHER" id="PTHR13673:SF0">
    <property type="entry name" value="VPS35 ENDOSOMAL PROTEIN-SORTING FACTOR-LIKE"/>
    <property type="match status" value="1"/>
</dbReference>
<feature type="region of interest" description="Disordered" evidence="8">
    <location>
        <begin position="16"/>
        <end position="95"/>
    </location>
</feature>
<dbReference type="GO" id="GO:0015031">
    <property type="term" value="P:protein transport"/>
    <property type="evidence" value="ECO:0007669"/>
    <property type="project" value="UniProtKB-KW"/>
</dbReference>
<dbReference type="GO" id="GO:0032456">
    <property type="term" value="P:endocytic recycling"/>
    <property type="evidence" value="ECO:0007669"/>
    <property type="project" value="InterPro"/>
</dbReference>
<keyword evidence="3" id="KW-0813">Transport</keyword>
<dbReference type="Proteomes" id="UP000034805">
    <property type="component" value="Unassembled WGS sequence"/>
</dbReference>
<keyword evidence="7" id="KW-0175">Coiled coil</keyword>
<dbReference type="EMBL" id="JARO02000366">
    <property type="protein sequence ID" value="KPP78832.1"/>
    <property type="molecule type" value="Genomic_DNA"/>
</dbReference>
<comment type="subcellular location">
    <subcellularLocation>
        <location evidence="1">Endosome</location>
    </subcellularLocation>
</comment>
<evidence type="ECO:0000256" key="2">
    <source>
        <dbReference type="ARBA" id="ARBA00010704"/>
    </source>
</evidence>
<keyword evidence="4" id="KW-0967">Endosome</keyword>
<feature type="coiled-coil region" evidence="7">
    <location>
        <begin position="135"/>
        <end position="174"/>
    </location>
</feature>
<evidence type="ECO:0000313" key="10">
    <source>
        <dbReference type="Proteomes" id="UP000034805"/>
    </source>
</evidence>
<evidence type="ECO:0000256" key="6">
    <source>
        <dbReference type="ARBA" id="ARBA00023838"/>
    </source>
</evidence>
<evidence type="ECO:0000256" key="1">
    <source>
        <dbReference type="ARBA" id="ARBA00004177"/>
    </source>
</evidence>
<name>A0A0P7ZCW8_SCLFO</name>
<feature type="non-terminal residue" evidence="9">
    <location>
        <position position="1"/>
    </location>
</feature>
<evidence type="ECO:0000256" key="3">
    <source>
        <dbReference type="ARBA" id="ARBA00022448"/>
    </source>
</evidence>
<accession>A0A0P7ZCW8</accession>
<dbReference type="AlphaFoldDB" id="A0A0P7ZCW8"/>
<evidence type="ECO:0000256" key="5">
    <source>
        <dbReference type="ARBA" id="ARBA00022927"/>
    </source>
</evidence>